<evidence type="ECO:0000313" key="3">
    <source>
        <dbReference type="EMBL" id="BCI68546.1"/>
    </source>
</evidence>
<dbReference type="EMBL" id="AP023326">
    <property type="protein sequence ID" value="BCI68546.1"/>
    <property type="molecule type" value="Genomic_DNA"/>
</dbReference>
<dbReference type="GO" id="GO:0016787">
    <property type="term" value="F:hydrolase activity"/>
    <property type="evidence" value="ECO:0007669"/>
    <property type="project" value="UniProtKB-KW"/>
</dbReference>
<dbReference type="InterPro" id="IPR029058">
    <property type="entry name" value="AB_hydrolase_fold"/>
</dbReference>
<reference evidence="3 4" key="1">
    <citation type="submission" date="2020-07" db="EMBL/GenBank/DDBJ databases">
        <title>Complete Genome Sequence of an acetic acid bacterium, Acetobacter aceti JCM20276.</title>
        <authorList>
            <person name="Hirose Y."/>
            <person name="Mihara H."/>
        </authorList>
    </citation>
    <scope>NUCLEOTIDE SEQUENCE [LARGE SCALE GENOMIC DNA]</scope>
    <source>
        <strain evidence="3 4">JCM20276</strain>
    </source>
</reference>
<dbReference type="Proteomes" id="UP000515220">
    <property type="component" value="Chromosome"/>
</dbReference>
<dbReference type="Gene3D" id="3.40.50.1820">
    <property type="entry name" value="alpha/beta hydrolase"/>
    <property type="match status" value="1"/>
</dbReference>
<keyword evidence="1" id="KW-0378">Hydrolase</keyword>
<dbReference type="SUPFAM" id="SSF53474">
    <property type="entry name" value="alpha/beta-Hydrolases"/>
    <property type="match status" value="1"/>
</dbReference>
<dbReference type="Pfam" id="PF07859">
    <property type="entry name" value="Abhydrolase_3"/>
    <property type="match status" value="1"/>
</dbReference>
<organism evidence="3 4">
    <name type="scientific">Acetobacter aceti</name>
    <dbReference type="NCBI Taxonomy" id="435"/>
    <lineage>
        <taxon>Bacteria</taxon>
        <taxon>Pseudomonadati</taxon>
        <taxon>Pseudomonadota</taxon>
        <taxon>Alphaproteobacteria</taxon>
        <taxon>Acetobacterales</taxon>
        <taxon>Acetobacteraceae</taxon>
        <taxon>Acetobacter</taxon>
        <taxon>Acetobacter subgen. Acetobacter</taxon>
    </lineage>
</organism>
<dbReference type="AlphaFoldDB" id="A0A6S6PP43"/>
<gene>
    <name evidence="3" type="ORF">AAJCM20276_31700</name>
</gene>
<evidence type="ECO:0000259" key="2">
    <source>
        <dbReference type="Pfam" id="PF07859"/>
    </source>
</evidence>
<proteinExistence type="predicted"/>
<feature type="domain" description="Alpha/beta hydrolase fold-3" evidence="2">
    <location>
        <begin position="81"/>
        <end position="291"/>
    </location>
</feature>
<dbReference type="PANTHER" id="PTHR48081">
    <property type="entry name" value="AB HYDROLASE SUPERFAMILY PROTEIN C4A8.06C"/>
    <property type="match status" value="1"/>
</dbReference>
<evidence type="ECO:0000256" key="1">
    <source>
        <dbReference type="ARBA" id="ARBA00022801"/>
    </source>
</evidence>
<evidence type="ECO:0000313" key="4">
    <source>
        <dbReference type="Proteomes" id="UP000515220"/>
    </source>
</evidence>
<accession>A0A6S6PP43</accession>
<name>A0A6S6PP43_ACEAC</name>
<dbReference type="InterPro" id="IPR050300">
    <property type="entry name" value="GDXG_lipolytic_enzyme"/>
</dbReference>
<dbReference type="PANTHER" id="PTHR48081:SF8">
    <property type="entry name" value="ALPHA_BETA HYDROLASE FOLD-3 DOMAIN-CONTAINING PROTEIN-RELATED"/>
    <property type="match status" value="1"/>
</dbReference>
<dbReference type="RefSeq" id="WP_099347544.1">
    <property type="nucleotide sequence ID" value="NZ_AP023326.1"/>
</dbReference>
<protein>
    <recommendedName>
        <fullName evidence="2">Alpha/beta hydrolase fold-3 domain-containing protein</fullName>
    </recommendedName>
</protein>
<sequence>MTTLDLVDAQQRETVASFPSFDPAQGDLRDFRRDLVEGTTVLLQSASVDFEERSIPGPKDAPDVRVILFHPPKTSGTTAAILYIHGGGMIAGTPDMQAGLLSQRTSETGALIVSVDYRLAPETPFPAGLEDVYAALVWLHDHANELGVDPDRIMVMGDSGGGCLAAATALLARDRDRIKLRAQLLVYPMLDLRTGGPDTPSDDPKTGEFLWTRAQNRHAWAAVRGDLTTDDPRFGYLSPAFMNDLSGLPATFILTGALDLFRDEDVTYAHRLWQVGVPTELVVYANAVHGFDLLPSALAERARQDIVRAVRRML</sequence>
<dbReference type="InterPro" id="IPR013094">
    <property type="entry name" value="AB_hydrolase_3"/>
</dbReference>